<evidence type="ECO:0000313" key="5">
    <source>
        <dbReference type="EMBL" id="GEN29941.1"/>
    </source>
</evidence>
<comment type="caution">
    <text evidence="5">The sequence shown here is derived from an EMBL/GenBank/DDBJ whole genome shotgun (WGS) entry which is preliminary data.</text>
</comment>
<dbReference type="EMBL" id="BJXW01000003">
    <property type="protein sequence ID" value="GEN29941.1"/>
    <property type="molecule type" value="Genomic_DNA"/>
</dbReference>
<dbReference type="SUPFAM" id="SSF46894">
    <property type="entry name" value="C-terminal effector domain of the bipartite response regulators"/>
    <property type="match status" value="1"/>
</dbReference>
<dbReference type="GO" id="GO:0006355">
    <property type="term" value="P:regulation of DNA-templated transcription"/>
    <property type="evidence" value="ECO:0007669"/>
    <property type="project" value="InterPro"/>
</dbReference>
<dbReference type="Gene3D" id="3.40.50.2300">
    <property type="match status" value="1"/>
</dbReference>
<dbReference type="PANTHER" id="PTHR44688">
    <property type="entry name" value="DNA-BINDING TRANSCRIPTIONAL ACTIVATOR DEVR_DOSR"/>
    <property type="match status" value="1"/>
</dbReference>
<evidence type="ECO:0000256" key="2">
    <source>
        <dbReference type="ARBA" id="ARBA00023125"/>
    </source>
</evidence>
<evidence type="ECO:0000256" key="3">
    <source>
        <dbReference type="ARBA" id="ARBA00023163"/>
    </source>
</evidence>
<reference evidence="5 6" key="1">
    <citation type="submission" date="2019-07" db="EMBL/GenBank/DDBJ databases">
        <title>Whole genome shotgun sequence of Cerasibacillus quisquiliarum NBRC 102429.</title>
        <authorList>
            <person name="Hosoyama A."/>
            <person name="Uohara A."/>
            <person name="Ohji S."/>
            <person name="Ichikawa N."/>
        </authorList>
    </citation>
    <scope>NUCLEOTIDE SEQUENCE [LARGE SCALE GENOMIC DNA]</scope>
    <source>
        <strain evidence="5 6">NBRC 102429</strain>
    </source>
</reference>
<protein>
    <recommendedName>
        <fullName evidence="4">HTH luxR-type domain-containing protein</fullName>
    </recommendedName>
</protein>
<dbReference type="PRINTS" id="PR00038">
    <property type="entry name" value="HTHLUXR"/>
</dbReference>
<dbReference type="PROSITE" id="PS50043">
    <property type="entry name" value="HTH_LUXR_2"/>
    <property type="match status" value="1"/>
</dbReference>
<feature type="domain" description="HTH luxR-type" evidence="4">
    <location>
        <begin position="136"/>
        <end position="201"/>
    </location>
</feature>
<dbReference type="OrthoDB" id="2814434at2"/>
<sequence>MYHIAIITNILISAKGIANILQDELKDCTFHVYSRDFLLQGEKDMYDLIIVDEPLLKKVIEYYGDCNNIAVNMHHLSQARLEELFRLKLKGYLYSEMEINEIIKAITMMLNERTYVHPEWSELLFQAYQSKVLDQSERPSGLLTEQEWNVLEQLVLGHKNCTIAENLYISRNTVTNHVSSIIRKLGVRDRTGAALLAVKKGWIPL</sequence>
<evidence type="ECO:0000256" key="1">
    <source>
        <dbReference type="ARBA" id="ARBA00023015"/>
    </source>
</evidence>
<dbReference type="PANTHER" id="PTHR44688:SF16">
    <property type="entry name" value="DNA-BINDING TRANSCRIPTIONAL ACTIVATOR DEVR_DOSR"/>
    <property type="match status" value="1"/>
</dbReference>
<dbReference type="CDD" id="cd06170">
    <property type="entry name" value="LuxR_C_like"/>
    <property type="match status" value="1"/>
</dbReference>
<keyword evidence="1" id="KW-0805">Transcription regulation</keyword>
<keyword evidence="3" id="KW-0804">Transcription</keyword>
<organism evidence="5 6">
    <name type="scientific">Cerasibacillus quisquiliarum</name>
    <dbReference type="NCBI Taxonomy" id="227865"/>
    <lineage>
        <taxon>Bacteria</taxon>
        <taxon>Bacillati</taxon>
        <taxon>Bacillota</taxon>
        <taxon>Bacilli</taxon>
        <taxon>Bacillales</taxon>
        <taxon>Bacillaceae</taxon>
        <taxon>Cerasibacillus</taxon>
    </lineage>
</organism>
<gene>
    <name evidence="5" type="ORF">CQU01_01790</name>
</gene>
<dbReference type="Proteomes" id="UP000321491">
    <property type="component" value="Unassembled WGS sequence"/>
</dbReference>
<dbReference type="Pfam" id="PF00196">
    <property type="entry name" value="GerE"/>
    <property type="match status" value="1"/>
</dbReference>
<evidence type="ECO:0000313" key="6">
    <source>
        <dbReference type="Proteomes" id="UP000321491"/>
    </source>
</evidence>
<dbReference type="InterPro" id="IPR000792">
    <property type="entry name" value="Tscrpt_reg_LuxR_C"/>
</dbReference>
<keyword evidence="6" id="KW-1185">Reference proteome</keyword>
<dbReference type="InterPro" id="IPR016032">
    <property type="entry name" value="Sig_transdc_resp-reg_C-effctor"/>
</dbReference>
<dbReference type="RefSeq" id="WP_146934557.1">
    <property type="nucleotide sequence ID" value="NZ_BJXW01000003.1"/>
</dbReference>
<proteinExistence type="predicted"/>
<dbReference type="AlphaFoldDB" id="A0A511UVJ8"/>
<evidence type="ECO:0000259" key="4">
    <source>
        <dbReference type="PROSITE" id="PS50043"/>
    </source>
</evidence>
<keyword evidence="2" id="KW-0238">DNA-binding</keyword>
<name>A0A511UVJ8_9BACI</name>
<dbReference type="InterPro" id="IPR036388">
    <property type="entry name" value="WH-like_DNA-bd_sf"/>
</dbReference>
<accession>A0A511UVJ8</accession>
<dbReference type="SMART" id="SM00421">
    <property type="entry name" value="HTH_LUXR"/>
    <property type="match status" value="1"/>
</dbReference>
<dbReference type="GO" id="GO:0003677">
    <property type="term" value="F:DNA binding"/>
    <property type="evidence" value="ECO:0007669"/>
    <property type="project" value="UniProtKB-KW"/>
</dbReference>
<dbReference type="PROSITE" id="PS00622">
    <property type="entry name" value="HTH_LUXR_1"/>
    <property type="match status" value="1"/>
</dbReference>
<dbReference type="Gene3D" id="1.10.10.10">
    <property type="entry name" value="Winged helix-like DNA-binding domain superfamily/Winged helix DNA-binding domain"/>
    <property type="match status" value="1"/>
</dbReference>